<dbReference type="Pfam" id="PF00825">
    <property type="entry name" value="Ribonuclease_P"/>
    <property type="match status" value="1"/>
</dbReference>
<proteinExistence type="predicted"/>
<evidence type="ECO:0000256" key="4">
    <source>
        <dbReference type="ARBA" id="ARBA00022801"/>
    </source>
</evidence>
<evidence type="ECO:0000256" key="5">
    <source>
        <dbReference type="ARBA" id="ARBA00022884"/>
    </source>
</evidence>
<protein>
    <submittedName>
        <fullName evidence="6">Uncharacterized protein</fullName>
    </submittedName>
</protein>
<organism evidence="6 7">
    <name type="scientific">Candidatus Wolfebacteria bacterium GW2011_GWC1_43_10</name>
    <dbReference type="NCBI Taxonomy" id="1619011"/>
    <lineage>
        <taxon>Bacteria</taxon>
        <taxon>Candidatus Wolfeibacteriota</taxon>
    </lineage>
</organism>
<comment type="caution">
    <text evidence="6">The sequence shown here is derived from an EMBL/GenBank/DDBJ whole genome shotgun (WGS) entry which is preliminary data.</text>
</comment>
<dbReference type="Proteomes" id="UP000034810">
    <property type="component" value="Unassembled WGS sequence"/>
</dbReference>
<dbReference type="InterPro" id="IPR000100">
    <property type="entry name" value="RNase_P"/>
</dbReference>
<sequence length="111" mass="13216">MLSKRYRLPTSFFKEIVRERKKPAETLSNTLFLAKIYTSPNNYSRFAVVVSSANFKKATERNCLRRTVYEILRKDGFYKKPNQDIVLIIKPEISRTSPEEIKDELFKFFRN</sequence>
<keyword evidence="5" id="KW-0694">RNA-binding</keyword>
<keyword evidence="2" id="KW-0540">Nuclease</keyword>
<accession>A0A0G1CAE7</accession>
<dbReference type="InterPro" id="IPR020568">
    <property type="entry name" value="Ribosomal_Su5_D2-typ_SF"/>
</dbReference>
<evidence type="ECO:0000313" key="7">
    <source>
        <dbReference type="Proteomes" id="UP000034810"/>
    </source>
</evidence>
<keyword evidence="3" id="KW-0255">Endonuclease</keyword>
<keyword evidence="4" id="KW-0378">Hydrolase</keyword>
<reference evidence="6 7" key="1">
    <citation type="journal article" date="2015" name="Nature">
        <title>rRNA introns, odd ribosomes, and small enigmatic genomes across a large radiation of phyla.</title>
        <authorList>
            <person name="Brown C.T."/>
            <person name="Hug L.A."/>
            <person name="Thomas B.C."/>
            <person name="Sharon I."/>
            <person name="Castelle C.J."/>
            <person name="Singh A."/>
            <person name="Wilkins M.J."/>
            <person name="Williams K.H."/>
            <person name="Banfield J.F."/>
        </authorList>
    </citation>
    <scope>NUCLEOTIDE SEQUENCE [LARGE SCALE GENOMIC DNA]</scope>
</reference>
<name>A0A0G1CAE7_9BACT</name>
<dbReference type="GO" id="GO:0008033">
    <property type="term" value="P:tRNA processing"/>
    <property type="evidence" value="ECO:0007669"/>
    <property type="project" value="UniProtKB-KW"/>
</dbReference>
<evidence type="ECO:0000256" key="3">
    <source>
        <dbReference type="ARBA" id="ARBA00022759"/>
    </source>
</evidence>
<evidence type="ECO:0000256" key="2">
    <source>
        <dbReference type="ARBA" id="ARBA00022722"/>
    </source>
</evidence>
<dbReference type="EMBL" id="LCFA01000009">
    <property type="protein sequence ID" value="KKS82537.1"/>
    <property type="molecule type" value="Genomic_DNA"/>
</dbReference>
<dbReference type="GO" id="GO:0000049">
    <property type="term" value="F:tRNA binding"/>
    <property type="evidence" value="ECO:0007669"/>
    <property type="project" value="InterPro"/>
</dbReference>
<dbReference type="InterPro" id="IPR014721">
    <property type="entry name" value="Ribsml_uS5_D2-typ_fold_subgr"/>
</dbReference>
<dbReference type="SUPFAM" id="SSF54211">
    <property type="entry name" value="Ribosomal protein S5 domain 2-like"/>
    <property type="match status" value="1"/>
</dbReference>
<dbReference type="GO" id="GO:0004526">
    <property type="term" value="F:ribonuclease P activity"/>
    <property type="evidence" value="ECO:0007669"/>
    <property type="project" value="InterPro"/>
</dbReference>
<dbReference type="Gene3D" id="3.30.230.10">
    <property type="match status" value="1"/>
</dbReference>
<evidence type="ECO:0000256" key="1">
    <source>
        <dbReference type="ARBA" id="ARBA00022694"/>
    </source>
</evidence>
<gene>
    <name evidence="6" type="ORF">UV58_C0009G0019</name>
</gene>
<dbReference type="AlphaFoldDB" id="A0A0G1CAE7"/>
<evidence type="ECO:0000313" key="6">
    <source>
        <dbReference type="EMBL" id="KKS82537.1"/>
    </source>
</evidence>
<keyword evidence="1" id="KW-0819">tRNA processing</keyword>